<evidence type="ECO:0000313" key="1">
    <source>
        <dbReference type="EMBL" id="WPG99522.1"/>
    </source>
</evidence>
<dbReference type="AlphaFoldDB" id="A0AAQ3M1B6"/>
<protein>
    <submittedName>
        <fullName evidence="1">Uncharacterized protein</fullName>
    </submittedName>
</protein>
<gene>
    <name evidence="1" type="ORF">R9X50_00233700</name>
</gene>
<dbReference type="Proteomes" id="UP001303373">
    <property type="component" value="Chromosome 3"/>
</dbReference>
<accession>A0AAQ3M1B6</accession>
<dbReference type="EMBL" id="CP138582">
    <property type="protein sequence ID" value="WPG99522.1"/>
    <property type="molecule type" value="Genomic_DNA"/>
</dbReference>
<reference evidence="1 2" key="1">
    <citation type="submission" date="2023-11" db="EMBL/GenBank/DDBJ databases">
        <title>An acidophilic fungus is an integral part of prey digestion in a carnivorous sundew plant.</title>
        <authorList>
            <person name="Tsai I.J."/>
        </authorList>
    </citation>
    <scope>NUCLEOTIDE SEQUENCE [LARGE SCALE GENOMIC DNA]</scope>
    <source>
        <strain evidence="1">169a</strain>
    </source>
</reference>
<organism evidence="1 2">
    <name type="scientific">Acrodontium crateriforme</name>
    <dbReference type="NCBI Taxonomy" id="150365"/>
    <lineage>
        <taxon>Eukaryota</taxon>
        <taxon>Fungi</taxon>
        <taxon>Dikarya</taxon>
        <taxon>Ascomycota</taxon>
        <taxon>Pezizomycotina</taxon>
        <taxon>Dothideomycetes</taxon>
        <taxon>Dothideomycetidae</taxon>
        <taxon>Mycosphaerellales</taxon>
        <taxon>Teratosphaeriaceae</taxon>
        <taxon>Acrodontium</taxon>
    </lineage>
</organism>
<keyword evidence="2" id="KW-1185">Reference proteome</keyword>
<dbReference type="InterPro" id="IPR032675">
    <property type="entry name" value="LRR_dom_sf"/>
</dbReference>
<dbReference type="Gene3D" id="3.80.10.10">
    <property type="entry name" value="Ribonuclease Inhibitor"/>
    <property type="match status" value="1"/>
</dbReference>
<sequence>MNRQNGPQSRYGLGEVPPQVQLISPVATSRTGSHAMNLPLNLIARIVAQLDEIGDIARVTRTSRLLYYMTLPLLYERVALHSYPDIRYIDGRPEGFGSGSPFTMALNGLVTKAHAGLVQEFRLWGHWREVCVDEFSKGRIPDTTMMLNILLRAATDRMTKLKRFIWELDCKPLKTLYHGLAAHDTLNCLILKFPSTRIPRPSVLIPPMPHLRRLKVTDIDPLCYPDDISLLILHGRKLEDVRIHFSPRMRREAEPGLNLGTYFGRLEKANLKLPVRHFGIQNFFGVQLHVLEEILDPERCKSMASIDTFGTAGGPPGTVFVDETWKNVSPDSWTDFRRVRCNEITQQHVGIISRATGMAQLYFINQKPPKTGTTPIGLESPFTPEDVESPGTDSLIQQLGRDYLHAITRNHGTTLTHLLLSDKWSYSQEEAAEFIRFCPNLEQLGIALNTSNHSLMRLVLPFLSKLKAIRILQNSWLDDHNRMISDEERMEGMRRDLWKAGAESLQWIGFGNSVYKVGKNYQIVNEAGLMEMRREVRLASSDEIKDVELWSMDSLSLDADPIASSST</sequence>
<name>A0AAQ3M1B6_9PEZI</name>
<evidence type="ECO:0000313" key="2">
    <source>
        <dbReference type="Proteomes" id="UP001303373"/>
    </source>
</evidence>
<proteinExistence type="predicted"/>